<evidence type="ECO:0000313" key="1">
    <source>
        <dbReference type="EMBL" id="CAD8168774.1"/>
    </source>
</evidence>
<keyword evidence="2" id="KW-1185">Reference proteome</keyword>
<evidence type="ECO:0000313" key="2">
    <source>
        <dbReference type="Proteomes" id="UP000689195"/>
    </source>
</evidence>
<dbReference type="EMBL" id="CAJJDO010000049">
    <property type="protein sequence ID" value="CAD8168774.1"/>
    <property type="molecule type" value="Genomic_DNA"/>
</dbReference>
<sequence length="75" mass="9252">MQEMLTQTLLFQYEEIRKCPQCGIIYCESYKNEMQLLPQEFYNCKIIKYPKNYTQVLINCFNNFGKNRFILFRKF</sequence>
<name>A0A8S1UWG6_9CILI</name>
<proteinExistence type="predicted"/>
<dbReference type="Proteomes" id="UP000689195">
    <property type="component" value="Unassembled WGS sequence"/>
</dbReference>
<gene>
    <name evidence="1" type="ORF">PPENT_87.1.T0490286</name>
</gene>
<protein>
    <submittedName>
        <fullName evidence="1">Uncharacterized protein</fullName>
    </submittedName>
</protein>
<dbReference type="AlphaFoldDB" id="A0A8S1UWG6"/>
<reference evidence="1" key="1">
    <citation type="submission" date="2021-01" db="EMBL/GenBank/DDBJ databases">
        <authorList>
            <consortium name="Genoscope - CEA"/>
            <person name="William W."/>
        </authorList>
    </citation>
    <scope>NUCLEOTIDE SEQUENCE</scope>
</reference>
<accession>A0A8S1UWG6</accession>
<organism evidence="1 2">
    <name type="scientific">Paramecium pentaurelia</name>
    <dbReference type="NCBI Taxonomy" id="43138"/>
    <lineage>
        <taxon>Eukaryota</taxon>
        <taxon>Sar</taxon>
        <taxon>Alveolata</taxon>
        <taxon>Ciliophora</taxon>
        <taxon>Intramacronucleata</taxon>
        <taxon>Oligohymenophorea</taxon>
        <taxon>Peniculida</taxon>
        <taxon>Parameciidae</taxon>
        <taxon>Paramecium</taxon>
    </lineage>
</organism>
<comment type="caution">
    <text evidence="1">The sequence shown here is derived from an EMBL/GenBank/DDBJ whole genome shotgun (WGS) entry which is preliminary data.</text>
</comment>